<dbReference type="PANTHER" id="PTHR11157">
    <property type="entry name" value="FATTY ACID ACYL TRANSFERASE-RELATED"/>
    <property type="match status" value="1"/>
</dbReference>
<sequence>MRRRCLTSSRGPSSEWLKTTGSRHSIIWSRDARLPKGQTSSTCVCEGVSCVWRVNVHTWYRSSSVASAKKMDKASPEPFPLYSNKALQTTECLYYTFDSINQDAFVQGLTPHYPIKCDVLPPQNIEEAQIFDGYWWTRWTSEHWEVALVAGAFYLVMIVGLKSYMAKREKFRLQNWVICWNFFLSIFSLAGCIACWPKFLVGSDAGLLSRGWYPSVCAHATSYGYGYSGLFVCLFIYSKLAELVDTFFLLVRKSPVILLHWYHHLSVLLYCWHAYSARIGTGLWFASMNYGVHSIMYFYFGLTQTGERGRKFAKKFAMLITTLQLTQMVFGIAVTVSSVIYHAQGRVCYVSLVNSGFGLAMYVSYFFLFLQLFLENYVFNKKGGKPVKAKAESDTLASAADATIKGRVESTPKSDLKAK</sequence>
<reference evidence="12" key="1">
    <citation type="journal article" date="2015" name="PLoS Genet.">
        <title>Genome Sequence and Transcriptome Analyses of Chrysochromulina tobin: Metabolic Tools for Enhanced Algal Fitness in the Prominent Order Prymnesiales (Haptophyceae).</title>
        <authorList>
            <person name="Hovde B.T."/>
            <person name="Deodato C.R."/>
            <person name="Hunsperger H.M."/>
            <person name="Ryken S.A."/>
            <person name="Yost W."/>
            <person name="Jha R.K."/>
            <person name="Patterson J."/>
            <person name="Monnat R.J. Jr."/>
            <person name="Barlow S.B."/>
            <person name="Starkenburg S.R."/>
            <person name="Cattolico R.A."/>
        </authorList>
    </citation>
    <scope>NUCLEOTIDE SEQUENCE</scope>
    <source>
        <strain evidence="12">CCMP291</strain>
    </source>
</reference>
<dbReference type="GO" id="GO:0005789">
    <property type="term" value="C:endoplasmic reticulum membrane"/>
    <property type="evidence" value="ECO:0007669"/>
    <property type="project" value="TreeGrafter"/>
</dbReference>
<name>A0A0M0JCE8_9EUKA</name>
<dbReference type="InterPro" id="IPR002076">
    <property type="entry name" value="ELO_fam"/>
</dbReference>
<evidence type="ECO:0000256" key="6">
    <source>
        <dbReference type="ARBA" id="ARBA00022989"/>
    </source>
</evidence>
<keyword evidence="8 10" id="KW-0472">Membrane</keyword>
<gene>
    <name evidence="11" type="ORF">Ctob_005123</name>
</gene>
<keyword evidence="6 10" id="KW-1133">Transmembrane helix</keyword>
<dbReference type="GO" id="GO:0030148">
    <property type="term" value="P:sphingolipid biosynthetic process"/>
    <property type="evidence" value="ECO:0007669"/>
    <property type="project" value="TreeGrafter"/>
</dbReference>
<comment type="catalytic activity">
    <reaction evidence="10">
        <text>an acyl-CoA + malonyl-CoA + H(+) = a 3-oxoacyl-CoA + CO2 + CoA</text>
        <dbReference type="Rhea" id="RHEA:50252"/>
        <dbReference type="ChEBI" id="CHEBI:15378"/>
        <dbReference type="ChEBI" id="CHEBI:16526"/>
        <dbReference type="ChEBI" id="CHEBI:57287"/>
        <dbReference type="ChEBI" id="CHEBI:57384"/>
        <dbReference type="ChEBI" id="CHEBI:58342"/>
        <dbReference type="ChEBI" id="CHEBI:90726"/>
    </reaction>
    <physiologicalReaction direction="left-to-right" evidence="10">
        <dbReference type="Rhea" id="RHEA:50253"/>
    </physiologicalReaction>
</comment>
<keyword evidence="12" id="KW-1185">Reference proteome</keyword>
<keyword evidence="5 10" id="KW-0276">Fatty acid metabolism</keyword>
<keyword evidence="2 10" id="KW-0444">Lipid biosynthesis</keyword>
<evidence type="ECO:0000256" key="2">
    <source>
        <dbReference type="ARBA" id="ARBA00022516"/>
    </source>
</evidence>
<comment type="subcellular location">
    <subcellularLocation>
        <location evidence="1">Membrane</location>
        <topology evidence="1">Multi-pass membrane protein</topology>
    </subcellularLocation>
</comment>
<comment type="caution">
    <text evidence="11">The sequence shown here is derived from an EMBL/GenBank/DDBJ whole genome shotgun (WGS) entry which is preliminary data.</text>
</comment>
<feature type="transmembrane region" description="Helical" evidence="10">
    <location>
        <begin position="211"/>
        <end position="237"/>
    </location>
</feature>
<evidence type="ECO:0000256" key="9">
    <source>
        <dbReference type="ARBA" id="ARBA00023160"/>
    </source>
</evidence>
<dbReference type="GO" id="GO:0034626">
    <property type="term" value="P:fatty acid elongation, polyunsaturated fatty acid"/>
    <property type="evidence" value="ECO:0007669"/>
    <property type="project" value="TreeGrafter"/>
</dbReference>
<dbReference type="PANTHER" id="PTHR11157:SF17">
    <property type="entry name" value="ELONGATION OF VERY LONG CHAIN FATTY ACIDS PROTEIN 6"/>
    <property type="match status" value="1"/>
</dbReference>
<evidence type="ECO:0000313" key="11">
    <source>
        <dbReference type="EMBL" id="KOO24145.1"/>
    </source>
</evidence>
<accession>A0A0M0JCE8</accession>
<evidence type="ECO:0000313" key="12">
    <source>
        <dbReference type="Proteomes" id="UP000037460"/>
    </source>
</evidence>
<evidence type="ECO:0000256" key="10">
    <source>
        <dbReference type="RuleBase" id="RU361115"/>
    </source>
</evidence>
<keyword evidence="7 10" id="KW-0443">Lipid metabolism</keyword>
<protein>
    <recommendedName>
        <fullName evidence="10">Elongation of fatty acids protein</fullName>
        <ecNumber evidence="10">2.3.1.-</ecNumber>
    </recommendedName>
</protein>
<organism evidence="11 12">
    <name type="scientific">Chrysochromulina tobinii</name>
    <dbReference type="NCBI Taxonomy" id="1460289"/>
    <lineage>
        <taxon>Eukaryota</taxon>
        <taxon>Haptista</taxon>
        <taxon>Haptophyta</taxon>
        <taxon>Prymnesiophyceae</taxon>
        <taxon>Prymnesiales</taxon>
        <taxon>Chrysochromulinaceae</taxon>
        <taxon>Chrysochromulina</taxon>
    </lineage>
</organism>
<keyword evidence="4 10" id="KW-0812">Transmembrane</keyword>
<keyword evidence="9 10" id="KW-0275">Fatty acid biosynthesis</keyword>
<dbReference type="GO" id="GO:0009922">
    <property type="term" value="F:fatty acid elongase activity"/>
    <property type="evidence" value="ECO:0007669"/>
    <property type="project" value="InterPro"/>
</dbReference>
<evidence type="ECO:0000256" key="5">
    <source>
        <dbReference type="ARBA" id="ARBA00022832"/>
    </source>
</evidence>
<evidence type="ECO:0000256" key="3">
    <source>
        <dbReference type="ARBA" id="ARBA00022679"/>
    </source>
</evidence>
<dbReference type="AlphaFoldDB" id="A0A0M0JCE8"/>
<feature type="transmembrane region" description="Helical" evidence="10">
    <location>
        <begin position="349"/>
        <end position="374"/>
    </location>
</feature>
<evidence type="ECO:0000256" key="1">
    <source>
        <dbReference type="ARBA" id="ARBA00004141"/>
    </source>
</evidence>
<feature type="transmembrane region" description="Helical" evidence="10">
    <location>
        <begin position="281"/>
        <end position="302"/>
    </location>
</feature>
<dbReference type="GO" id="GO:0019367">
    <property type="term" value="P:fatty acid elongation, saturated fatty acid"/>
    <property type="evidence" value="ECO:0007669"/>
    <property type="project" value="TreeGrafter"/>
</dbReference>
<comment type="similarity">
    <text evidence="10">Belongs to the ELO family.</text>
</comment>
<dbReference type="GO" id="GO:0034625">
    <property type="term" value="P:fatty acid elongation, monounsaturated fatty acid"/>
    <property type="evidence" value="ECO:0007669"/>
    <property type="project" value="TreeGrafter"/>
</dbReference>
<evidence type="ECO:0000256" key="8">
    <source>
        <dbReference type="ARBA" id="ARBA00023136"/>
    </source>
</evidence>
<dbReference type="Pfam" id="PF01151">
    <property type="entry name" value="ELO"/>
    <property type="match status" value="1"/>
</dbReference>
<dbReference type="OrthoDB" id="434092at2759"/>
<feature type="transmembrane region" description="Helical" evidence="10">
    <location>
        <begin position="177"/>
        <end position="199"/>
    </location>
</feature>
<feature type="transmembrane region" description="Helical" evidence="10">
    <location>
        <begin position="146"/>
        <end position="165"/>
    </location>
</feature>
<evidence type="ECO:0000256" key="7">
    <source>
        <dbReference type="ARBA" id="ARBA00023098"/>
    </source>
</evidence>
<dbReference type="EC" id="2.3.1.-" evidence="10"/>
<evidence type="ECO:0000256" key="4">
    <source>
        <dbReference type="ARBA" id="ARBA00022692"/>
    </source>
</evidence>
<keyword evidence="3 10" id="KW-0808">Transferase</keyword>
<feature type="transmembrane region" description="Helical" evidence="10">
    <location>
        <begin position="323"/>
        <end position="343"/>
    </location>
</feature>
<dbReference type="Proteomes" id="UP000037460">
    <property type="component" value="Unassembled WGS sequence"/>
</dbReference>
<proteinExistence type="inferred from homology"/>
<dbReference type="EMBL" id="JWZX01003120">
    <property type="protein sequence ID" value="KOO24145.1"/>
    <property type="molecule type" value="Genomic_DNA"/>
</dbReference>
<dbReference type="GO" id="GO:0042761">
    <property type="term" value="P:very long-chain fatty acid biosynthetic process"/>
    <property type="evidence" value="ECO:0007669"/>
    <property type="project" value="TreeGrafter"/>
</dbReference>